<accession>A0A419W4D9</accession>
<protein>
    <submittedName>
        <fullName evidence="3">Sialate O-acetylesterase</fullName>
    </submittedName>
</protein>
<evidence type="ECO:0000259" key="2">
    <source>
        <dbReference type="Pfam" id="PF03629"/>
    </source>
</evidence>
<dbReference type="PANTHER" id="PTHR22901:SF0">
    <property type="entry name" value="SIALATE O-ACETYLESTERASE"/>
    <property type="match status" value="1"/>
</dbReference>
<keyword evidence="1" id="KW-0378">Hydrolase</keyword>
<feature type="domain" description="Sialate O-acetylesterase" evidence="2">
    <location>
        <begin position="420"/>
        <end position="541"/>
    </location>
</feature>
<gene>
    <name evidence="3" type="ORF">BC643_0668</name>
</gene>
<sequence>MMEKLKPSKISFAVFWVLLFVTCCQPVQAKVKMPSLFADGMVLQRDAEIPVWGWASPGEELSVFFHERMYRTQADSAGNWKILMQQEKAGGPFSMDVQGESSRHVIDDIYVGDVWLCSGQSNMEFWMDRIKSKYADEIANSENPNIRQFKVEKDYDFQSPHTDVNSEGWKKATPSNVFGFSAVAWFFAKSLYEKYEVPIGLILSSWGGTPVEAWMSRDALADFPSHLATAEKWMDDSLLSETIRKDQQVRDRWYAESVEKDQGLADKNLPWYSQQVEFKNWTKQNFPGYWEKADEDFSGVIWLKKEFELSTDQSSQSAFLSLGCIVGINECYLNGVKIGTTYGHYVPSEYQVPQGLLQAGRNIITLRITDNGRRGGLIPDKPYYMAIDGDTLTMAGEWLEKIGTSLPSLAWGTDFSDVPTGLYNAMIAPLLPYRIKGTIWYQGESNSGNAEEYRTTFPTMIQDWRKKWGQGDFPFLFVQLASYLATKDQPEQSNWAELREAQAMTLALPNTGMACAIDIGEWNDVHPKNKKDVGKRLALAAQKVAYGETELVASGPQFQSMEIKGKRVLLNFNLFGSQLVCSGKELNGFAIAGKDGQFKRAKAEIKGSQVVVWNDEIKNPVAVRYAWADNPDTANLFNPEGLPAIPFRTDK</sequence>
<organism evidence="3 4">
    <name type="scientific">Mangrovibacterium diazotrophicum</name>
    <dbReference type="NCBI Taxonomy" id="1261403"/>
    <lineage>
        <taxon>Bacteria</taxon>
        <taxon>Pseudomonadati</taxon>
        <taxon>Bacteroidota</taxon>
        <taxon>Bacteroidia</taxon>
        <taxon>Marinilabiliales</taxon>
        <taxon>Prolixibacteraceae</taxon>
        <taxon>Mangrovibacterium</taxon>
    </lineage>
</organism>
<dbReference type="Proteomes" id="UP000283387">
    <property type="component" value="Unassembled WGS sequence"/>
</dbReference>
<name>A0A419W4D9_9BACT</name>
<dbReference type="Pfam" id="PF03629">
    <property type="entry name" value="SASA"/>
    <property type="match status" value="2"/>
</dbReference>
<evidence type="ECO:0000256" key="1">
    <source>
        <dbReference type="ARBA" id="ARBA00022801"/>
    </source>
</evidence>
<dbReference type="EMBL" id="RAPN01000001">
    <property type="protein sequence ID" value="RKD90331.1"/>
    <property type="molecule type" value="Genomic_DNA"/>
</dbReference>
<dbReference type="InterPro" id="IPR005181">
    <property type="entry name" value="SASA"/>
</dbReference>
<dbReference type="SUPFAM" id="SSF52266">
    <property type="entry name" value="SGNH hydrolase"/>
    <property type="match status" value="1"/>
</dbReference>
<dbReference type="InterPro" id="IPR008979">
    <property type="entry name" value="Galactose-bd-like_sf"/>
</dbReference>
<dbReference type="InterPro" id="IPR039329">
    <property type="entry name" value="SIAE"/>
</dbReference>
<dbReference type="GO" id="GO:0005975">
    <property type="term" value="P:carbohydrate metabolic process"/>
    <property type="evidence" value="ECO:0007669"/>
    <property type="project" value="TreeGrafter"/>
</dbReference>
<dbReference type="GO" id="GO:0001681">
    <property type="term" value="F:sialate O-acetylesterase activity"/>
    <property type="evidence" value="ECO:0007669"/>
    <property type="project" value="InterPro"/>
</dbReference>
<dbReference type="SUPFAM" id="SSF49785">
    <property type="entry name" value="Galactose-binding domain-like"/>
    <property type="match status" value="1"/>
</dbReference>
<dbReference type="Gene3D" id="2.60.120.260">
    <property type="entry name" value="Galactose-binding domain-like"/>
    <property type="match status" value="1"/>
</dbReference>
<dbReference type="InterPro" id="IPR036514">
    <property type="entry name" value="SGNH_hydro_sf"/>
</dbReference>
<keyword evidence="4" id="KW-1185">Reference proteome</keyword>
<dbReference type="PANTHER" id="PTHR22901">
    <property type="entry name" value="SIALATE O-ACETYLESTERASE"/>
    <property type="match status" value="1"/>
</dbReference>
<reference evidence="3 4" key="1">
    <citation type="submission" date="2018-09" db="EMBL/GenBank/DDBJ databases">
        <title>Genomic Encyclopedia of Archaeal and Bacterial Type Strains, Phase II (KMG-II): from individual species to whole genera.</title>
        <authorList>
            <person name="Goeker M."/>
        </authorList>
    </citation>
    <scope>NUCLEOTIDE SEQUENCE [LARGE SCALE GENOMIC DNA]</scope>
    <source>
        <strain evidence="3 4">DSM 27148</strain>
    </source>
</reference>
<dbReference type="Gene3D" id="3.40.50.1110">
    <property type="entry name" value="SGNH hydrolase"/>
    <property type="match status" value="1"/>
</dbReference>
<evidence type="ECO:0000313" key="3">
    <source>
        <dbReference type="EMBL" id="RKD90331.1"/>
    </source>
</evidence>
<feature type="domain" description="Sialate O-acetylesterase" evidence="2">
    <location>
        <begin position="112"/>
        <end position="218"/>
    </location>
</feature>
<evidence type="ECO:0000313" key="4">
    <source>
        <dbReference type="Proteomes" id="UP000283387"/>
    </source>
</evidence>
<comment type="caution">
    <text evidence="3">The sequence shown here is derived from an EMBL/GenBank/DDBJ whole genome shotgun (WGS) entry which is preliminary data.</text>
</comment>
<dbReference type="AlphaFoldDB" id="A0A419W4D9"/>
<proteinExistence type="predicted"/>